<dbReference type="AlphaFoldDB" id="A0A0P9N1S1"/>
<sequence length="46" mass="5305">MFKSEKPQGPVFRAFVKNMALGHNMFFTSSSLRQHDAEPILPARER</sequence>
<reference evidence="1 2" key="1">
    <citation type="submission" date="2015-09" db="EMBL/GenBank/DDBJ databases">
        <title>Genome announcement of multiple Pseudomonas syringae strains.</title>
        <authorList>
            <person name="Thakur S."/>
            <person name="Wang P.W."/>
            <person name="Gong Y."/>
            <person name="Weir B.S."/>
            <person name="Guttman D.S."/>
        </authorList>
    </citation>
    <scope>NUCLEOTIDE SEQUENCE [LARGE SCALE GENOMIC DNA]</scope>
    <source>
        <strain evidence="1 2">ICMP17524</strain>
    </source>
</reference>
<evidence type="ECO:0000313" key="2">
    <source>
        <dbReference type="Proteomes" id="UP000050356"/>
    </source>
</evidence>
<gene>
    <name evidence="1" type="ORF">ALO50_103436</name>
</gene>
<dbReference type="EMBL" id="LJQA01000191">
    <property type="protein sequence ID" value="KPW98585.1"/>
    <property type="molecule type" value="Genomic_DNA"/>
</dbReference>
<protein>
    <submittedName>
        <fullName evidence="1">Uncharacterized protein</fullName>
    </submittedName>
</protein>
<dbReference type="PATRIC" id="fig|264451.4.peg.5202"/>
<dbReference type="Proteomes" id="UP000050356">
    <property type="component" value="Unassembled WGS sequence"/>
</dbReference>
<organism evidence="1 2">
    <name type="scientific">Pseudomonas syringae pv. cerasicola</name>
    <dbReference type="NCBI Taxonomy" id="264451"/>
    <lineage>
        <taxon>Bacteria</taxon>
        <taxon>Pseudomonadati</taxon>
        <taxon>Pseudomonadota</taxon>
        <taxon>Gammaproteobacteria</taxon>
        <taxon>Pseudomonadales</taxon>
        <taxon>Pseudomonadaceae</taxon>
        <taxon>Pseudomonas</taxon>
        <taxon>Pseudomonas syringae</taxon>
    </lineage>
</organism>
<proteinExistence type="predicted"/>
<name>A0A0P9N1S1_PSESX</name>
<evidence type="ECO:0000313" key="1">
    <source>
        <dbReference type="EMBL" id="KPW98585.1"/>
    </source>
</evidence>
<accession>A0A0P9N1S1</accession>
<comment type="caution">
    <text evidence="1">The sequence shown here is derived from an EMBL/GenBank/DDBJ whole genome shotgun (WGS) entry which is preliminary data.</text>
</comment>